<name>A0A6M4ITH7_9BACT</name>
<dbReference type="AlphaFoldDB" id="A0A6M4ITH7"/>
<gene>
    <name evidence="3" type="ORF">HKW67_18890</name>
</gene>
<dbReference type="Pfam" id="PF16747">
    <property type="entry name" value="Adhesin_E"/>
    <property type="match status" value="1"/>
</dbReference>
<dbReference type="RefSeq" id="WP_171226863.1">
    <property type="nucleotide sequence ID" value="NZ_CP053085.1"/>
</dbReference>
<organism evidence="3 4">
    <name type="scientific">Gemmatimonas groenlandica</name>
    <dbReference type="NCBI Taxonomy" id="2732249"/>
    <lineage>
        <taxon>Bacteria</taxon>
        <taxon>Pseudomonadati</taxon>
        <taxon>Gemmatimonadota</taxon>
        <taxon>Gemmatimonadia</taxon>
        <taxon>Gemmatimonadales</taxon>
        <taxon>Gemmatimonadaceae</taxon>
        <taxon>Gemmatimonas</taxon>
    </lineage>
</organism>
<dbReference type="Proteomes" id="UP000500938">
    <property type="component" value="Chromosome"/>
</dbReference>
<evidence type="ECO:0000313" key="3">
    <source>
        <dbReference type="EMBL" id="QJR37428.1"/>
    </source>
</evidence>
<keyword evidence="1" id="KW-0732">Signal</keyword>
<reference evidence="3 4" key="1">
    <citation type="submission" date="2020-05" db="EMBL/GenBank/DDBJ databases">
        <title>Complete genome sequence of Gemmatimonas greenlandica TET16.</title>
        <authorList>
            <person name="Zeng Y."/>
        </authorList>
    </citation>
    <scope>NUCLEOTIDE SEQUENCE [LARGE SCALE GENOMIC DNA]</scope>
    <source>
        <strain evidence="3 4">TET16</strain>
    </source>
</reference>
<evidence type="ECO:0000313" key="4">
    <source>
        <dbReference type="Proteomes" id="UP000500938"/>
    </source>
</evidence>
<feature type="domain" description="Surface-adhesin protein E-like" evidence="2">
    <location>
        <begin position="47"/>
        <end position="144"/>
    </location>
</feature>
<dbReference type="KEGG" id="ggr:HKW67_18890"/>
<evidence type="ECO:0000256" key="1">
    <source>
        <dbReference type="SAM" id="SignalP"/>
    </source>
</evidence>
<dbReference type="InterPro" id="IPR031939">
    <property type="entry name" value="Adhesin_E-like"/>
</dbReference>
<proteinExistence type="predicted"/>
<accession>A0A6M4ITH7</accession>
<dbReference type="EMBL" id="CP053085">
    <property type="protein sequence ID" value="QJR37428.1"/>
    <property type="molecule type" value="Genomic_DNA"/>
</dbReference>
<feature type="signal peptide" evidence="1">
    <location>
        <begin position="1"/>
        <end position="37"/>
    </location>
</feature>
<sequence length="147" mass="16025">MTSITHFTPRMSLRRISRFVALSSLAVIALSSREASAQAPKPIGLIKGGTVLLESKSVKRDGGIITAPLRVQFHKPTKVPGGNWYSSRTLLLLDCRKQVVAVKENWYYSDAKGTKVAQHKEVGIPGYATPLPGSMPKVALDHLCQTK</sequence>
<feature type="chain" id="PRO_5027029451" description="Surface-adhesin protein E-like domain-containing protein" evidence="1">
    <location>
        <begin position="38"/>
        <end position="147"/>
    </location>
</feature>
<evidence type="ECO:0000259" key="2">
    <source>
        <dbReference type="Pfam" id="PF16747"/>
    </source>
</evidence>
<keyword evidence="4" id="KW-1185">Reference proteome</keyword>
<protein>
    <recommendedName>
        <fullName evidence="2">Surface-adhesin protein E-like domain-containing protein</fullName>
    </recommendedName>
</protein>